<evidence type="ECO:0000256" key="1">
    <source>
        <dbReference type="SAM" id="Phobius"/>
    </source>
</evidence>
<evidence type="ECO:0000313" key="3">
    <source>
        <dbReference type="WBParaSite" id="TCONS_00010867.p1"/>
    </source>
</evidence>
<dbReference type="AlphaFoldDB" id="A0AAF5DDN6"/>
<keyword evidence="1" id="KW-1133">Transmembrane helix</keyword>
<name>A0AAF5DDN6_STRER</name>
<accession>A0AAF5DDN6</accession>
<dbReference type="Proteomes" id="UP000035681">
    <property type="component" value="Unplaced"/>
</dbReference>
<organism evidence="2 3">
    <name type="scientific">Strongyloides stercoralis</name>
    <name type="common">Threadworm</name>
    <dbReference type="NCBI Taxonomy" id="6248"/>
    <lineage>
        <taxon>Eukaryota</taxon>
        <taxon>Metazoa</taxon>
        <taxon>Ecdysozoa</taxon>
        <taxon>Nematoda</taxon>
        <taxon>Chromadorea</taxon>
        <taxon>Rhabditida</taxon>
        <taxon>Tylenchina</taxon>
        <taxon>Panagrolaimomorpha</taxon>
        <taxon>Strongyloidoidea</taxon>
        <taxon>Strongyloididae</taxon>
        <taxon>Strongyloides</taxon>
    </lineage>
</organism>
<feature type="transmembrane region" description="Helical" evidence="1">
    <location>
        <begin position="83"/>
        <end position="110"/>
    </location>
</feature>
<feature type="transmembrane region" description="Helical" evidence="1">
    <location>
        <begin position="34"/>
        <end position="56"/>
    </location>
</feature>
<reference evidence="3" key="1">
    <citation type="submission" date="2024-02" db="UniProtKB">
        <authorList>
            <consortium name="WormBaseParasite"/>
        </authorList>
    </citation>
    <scope>IDENTIFICATION</scope>
</reference>
<proteinExistence type="predicted"/>
<protein>
    <submittedName>
        <fullName evidence="3">Uncharacterized protein</fullName>
    </submittedName>
</protein>
<feature type="transmembrane region" description="Helical" evidence="1">
    <location>
        <begin position="154"/>
        <end position="175"/>
    </location>
</feature>
<keyword evidence="1" id="KW-0812">Transmembrane</keyword>
<dbReference type="GO" id="GO:0016192">
    <property type="term" value="P:vesicle-mediated transport"/>
    <property type="evidence" value="ECO:0007669"/>
    <property type="project" value="InterPro"/>
</dbReference>
<feature type="transmembrane region" description="Helical" evidence="1">
    <location>
        <begin position="209"/>
        <end position="232"/>
    </location>
</feature>
<keyword evidence="2" id="KW-1185">Reference proteome</keyword>
<dbReference type="Pfam" id="PF03311">
    <property type="entry name" value="Cornichon"/>
    <property type="match status" value="1"/>
</dbReference>
<feature type="transmembrane region" description="Helical" evidence="1">
    <location>
        <begin position="122"/>
        <end position="142"/>
    </location>
</feature>
<dbReference type="WBParaSite" id="TCONS_00010867.p1">
    <property type="protein sequence ID" value="TCONS_00010867.p1"/>
    <property type="gene ID" value="XLOC_004628"/>
</dbReference>
<dbReference type="InterPro" id="IPR003377">
    <property type="entry name" value="Cornichon"/>
</dbReference>
<evidence type="ECO:0000313" key="2">
    <source>
        <dbReference type="Proteomes" id="UP000035681"/>
    </source>
</evidence>
<sequence>MKRDDNYFDLDYVTEDEEKPGGKWGTNIIQITKIHSPISLIVCIIGILLGVIALIYPELHHKSLIHKELFQNYERIHQHQYKIIYKIICVSWIVFQTIHLVTIILSMFGLKTTKPGFLIPQLIVLLFLIGIQILLLCSLILLNIIGEKFDSIPVFLTIFFLTFNSTNAYALLYSYRILSDRWNEIKRILSEAKSVIVVHDLQKNNDNPLIVSSLLNKINLPVILGNFVIFLFTIIKRQYLLMIVTTPITFWHIWKVWKKPSQHNYNFYDSTTILRKNEGKKNIREWIIKGGYYSMLVIIYINEILSEKKIHG</sequence>
<dbReference type="SMART" id="SM01398">
    <property type="entry name" value="Cornichon"/>
    <property type="match status" value="1"/>
</dbReference>
<keyword evidence="1" id="KW-0472">Membrane</keyword>